<feature type="domain" description="Ig-like" evidence="12">
    <location>
        <begin position="42"/>
        <end position="104"/>
    </location>
</feature>
<evidence type="ECO:0000256" key="2">
    <source>
        <dbReference type="ARBA" id="ARBA00022475"/>
    </source>
</evidence>
<proteinExistence type="predicted"/>
<dbReference type="GO" id="GO:0016064">
    <property type="term" value="P:immunoglobulin mediated immune response"/>
    <property type="evidence" value="ECO:0007669"/>
    <property type="project" value="TreeGrafter"/>
</dbReference>
<evidence type="ECO:0000256" key="10">
    <source>
        <dbReference type="SAM" id="Phobius"/>
    </source>
</evidence>
<keyword evidence="4 11" id="KW-0732">Signal</keyword>
<comment type="subcellular location">
    <subcellularLocation>
        <location evidence="1">Cell membrane</location>
        <topology evidence="1">Single-pass type I membrane protein</topology>
    </subcellularLocation>
</comment>
<evidence type="ECO:0000256" key="6">
    <source>
        <dbReference type="ARBA" id="ARBA00023136"/>
    </source>
</evidence>
<organism evidence="13 14">
    <name type="scientific">Mus spicilegus</name>
    <name type="common">Mound-building mouse</name>
    <dbReference type="NCBI Taxonomy" id="10103"/>
    <lineage>
        <taxon>Eukaryota</taxon>
        <taxon>Metazoa</taxon>
        <taxon>Chordata</taxon>
        <taxon>Craniata</taxon>
        <taxon>Vertebrata</taxon>
        <taxon>Euteleostomi</taxon>
        <taxon>Mammalia</taxon>
        <taxon>Eutheria</taxon>
        <taxon>Euarchontoglires</taxon>
        <taxon>Glires</taxon>
        <taxon>Rodentia</taxon>
        <taxon>Myomorpha</taxon>
        <taxon>Muroidea</taxon>
        <taxon>Muridae</taxon>
        <taxon>Murinae</taxon>
        <taxon>Mus</taxon>
        <taxon>Mus</taxon>
    </lineage>
</organism>
<dbReference type="SMART" id="SM00409">
    <property type="entry name" value="IG"/>
    <property type="match status" value="2"/>
</dbReference>
<dbReference type="Gene3D" id="2.60.40.10">
    <property type="entry name" value="Immunoglobulins"/>
    <property type="match status" value="2"/>
</dbReference>
<dbReference type="InterPro" id="IPR013783">
    <property type="entry name" value="Ig-like_fold"/>
</dbReference>
<keyword evidence="9" id="KW-0393">Immunoglobulin domain</keyword>
<dbReference type="Proteomes" id="UP000694415">
    <property type="component" value="Unplaced"/>
</dbReference>
<dbReference type="PROSITE" id="PS50835">
    <property type="entry name" value="IG_LIKE"/>
    <property type="match status" value="1"/>
</dbReference>
<keyword evidence="8" id="KW-0325">Glycoprotein</keyword>
<dbReference type="FunFam" id="2.60.40.10:FF:000356">
    <property type="entry name" value="Low affinity immunoglobulin gamma Fc region receptor III-A"/>
    <property type="match status" value="1"/>
</dbReference>
<dbReference type="Pfam" id="PF13895">
    <property type="entry name" value="Ig_2"/>
    <property type="match status" value="2"/>
</dbReference>
<dbReference type="InterPro" id="IPR036179">
    <property type="entry name" value="Ig-like_dom_sf"/>
</dbReference>
<dbReference type="FunFam" id="2.60.40.10:FF:000217">
    <property type="entry name" value="High affinity immunoglobulin gamma Fc receptor I"/>
    <property type="match status" value="1"/>
</dbReference>
<dbReference type="SUPFAM" id="SSF48726">
    <property type="entry name" value="Immunoglobulin"/>
    <property type="match status" value="2"/>
</dbReference>
<reference evidence="13" key="1">
    <citation type="submission" date="2025-08" db="UniProtKB">
        <authorList>
            <consortium name="Ensembl"/>
        </authorList>
    </citation>
    <scope>IDENTIFICATION</scope>
</reference>
<accession>A0A8C6ILM1</accession>
<dbReference type="GO" id="GO:0032725">
    <property type="term" value="P:positive regulation of granulocyte macrophage colony-stimulating factor production"/>
    <property type="evidence" value="ECO:0007669"/>
    <property type="project" value="Ensembl"/>
</dbReference>
<dbReference type="Ensembl" id="ENSMSIT00000048459.1">
    <property type="protein sequence ID" value="ENSMSIP00000038420.1"/>
    <property type="gene ID" value="ENSMSIG00000032010.1"/>
</dbReference>
<keyword evidence="5 10" id="KW-1133">Transmembrane helix</keyword>
<dbReference type="AlphaFoldDB" id="A0A8C6ILM1"/>
<sequence>MVTGRSAQLCLALLLMSLDVILTATEKSVLTLDPPWIRIFTGEKVTLSCYGNNHLQMNSTTKWIHNGTVSEVNSSHLVIVSATVQDSGKYICQKQGLFKSKPVYLNVMQDWLLLQTSADMVLVHGSFDIRCHGWKNWNVRKVIYYRNDHAFNYSYESPVSIREATLNDSGTYHCKGYLRQVKYESDKFRIAVVKAYKCKYYWLQLIFPLLVAILFAVDTGLLLSTEEQFKSVLEIQKTGKYKKVETELLT</sequence>
<dbReference type="GO" id="GO:0050850">
    <property type="term" value="P:positive regulation of calcium-mediated signaling"/>
    <property type="evidence" value="ECO:0007669"/>
    <property type="project" value="Ensembl"/>
</dbReference>
<feature type="signal peptide" evidence="11">
    <location>
        <begin position="1"/>
        <end position="23"/>
    </location>
</feature>
<evidence type="ECO:0000313" key="14">
    <source>
        <dbReference type="Proteomes" id="UP000694415"/>
    </source>
</evidence>
<dbReference type="GO" id="GO:0043303">
    <property type="term" value="P:mast cell degranulation"/>
    <property type="evidence" value="ECO:0007669"/>
    <property type="project" value="Ensembl"/>
</dbReference>
<dbReference type="GO" id="GO:0009897">
    <property type="term" value="C:external side of plasma membrane"/>
    <property type="evidence" value="ECO:0007669"/>
    <property type="project" value="Ensembl"/>
</dbReference>
<dbReference type="GO" id="GO:0019722">
    <property type="term" value="P:calcium-mediated signaling"/>
    <property type="evidence" value="ECO:0007669"/>
    <property type="project" value="Ensembl"/>
</dbReference>
<protein>
    <submittedName>
        <fullName evidence="13">Fc receptor, IgE, high affinity I, alpha polypeptide</fullName>
    </submittedName>
</protein>
<dbReference type="GO" id="GO:0019863">
    <property type="term" value="F:IgE binding"/>
    <property type="evidence" value="ECO:0007669"/>
    <property type="project" value="Ensembl"/>
</dbReference>
<dbReference type="GO" id="GO:0001820">
    <property type="term" value="P:serotonin secretion"/>
    <property type="evidence" value="ECO:0007669"/>
    <property type="project" value="Ensembl"/>
</dbReference>
<keyword evidence="3 10" id="KW-0812">Transmembrane</keyword>
<feature type="chain" id="PRO_5034026545" evidence="11">
    <location>
        <begin position="24"/>
        <end position="250"/>
    </location>
</feature>
<dbReference type="PANTHER" id="PTHR11481:SF12">
    <property type="entry name" value="HIGH AFFINITY IMMUNOGLOBULIN EPSILON RECEPTOR SUBUNIT ALPHA"/>
    <property type="match status" value="1"/>
</dbReference>
<name>A0A8C6ILM1_MUSSI</name>
<dbReference type="InterPro" id="IPR003599">
    <property type="entry name" value="Ig_sub"/>
</dbReference>
<evidence type="ECO:0000256" key="3">
    <source>
        <dbReference type="ARBA" id="ARBA00022692"/>
    </source>
</evidence>
<evidence type="ECO:0000256" key="5">
    <source>
        <dbReference type="ARBA" id="ARBA00022989"/>
    </source>
</evidence>
<evidence type="ECO:0000259" key="12">
    <source>
        <dbReference type="PROSITE" id="PS50835"/>
    </source>
</evidence>
<reference evidence="13" key="2">
    <citation type="submission" date="2025-09" db="UniProtKB">
        <authorList>
            <consortium name="Ensembl"/>
        </authorList>
    </citation>
    <scope>IDENTIFICATION</scope>
</reference>
<dbReference type="InterPro" id="IPR007110">
    <property type="entry name" value="Ig-like_dom"/>
</dbReference>
<evidence type="ECO:0000256" key="1">
    <source>
        <dbReference type="ARBA" id="ARBA00004251"/>
    </source>
</evidence>
<dbReference type="PANTHER" id="PTHR11481">
    <property type="entry name" value="IMMUNOGLOBULIN FC RECEPTOR"/>
    <property type="match status" value="1"/>
</dbReference>
<dbReference type="GO" id="GO:0043306">
    <property type="term" value="P:positive regulation of mast cell degranulation"/>
    <property type="evidence" value="ECO:0007669"/>
    <property type="project" value="Ensembl"/>
</dbReference>
<evidence type="ECO:0000256" key="9">
    <source>
        <dbReference type="ARBA" id="ARBA00023319"/>
    </source>
</evidence>
<feature type="transmembrane region" description="Helical" evidence="10">
    <location>
        <begin position="200"/>
        <end position="223"/>
    </location>
</feature>
<keyword evidence="14" id="KW-1185">Reference proteome</keyword>
<keyword evidence="7" id="KW-1015">Disulfide bond</keyword>
<evidence type="ECO:0000256" key="8">
    <source>
        <dbReference type="ARBA" id="ARBA00023180"/>
    </source>
</evidence>
<dbReference type="GO" id="GO:0019768">
    <property type="term" value="F:high-affinity IgE receptor activity"/>
    <property type="evidence" value="ECO:0007669"/>
    <property type="project" value="TreeGrafter"/>
</dbReference>
<dbReference type="InterPro" id="IPR050488">
    <property type="entry name" value="Ig_Fc_receptor"/>
</dbReference>
<dbReference type="GeneTree" id="ENSGT01050000244808"/>
<evidence type="ECO:0000256" key="11">
    <source>
        <dbReference type="SAM" id="SignalP"/>
    </source>
</evidence>
<keyword evidence="6 10" id="KW-0472">Membrane</keyword>
<dbReference type="GO" id="GO:0001812">
    <property type="term" value="P:positive regulation of type I hypersensitivity"/>
    <property type="evidence" value="ECO:0007669"/>
    <property type="project" value="Ensembl"/>
</dbReference>
<evidence type="ECO:0000313" key="13">
    <source>
        <dbReference type="Ensembl" id="ENSMSIP00000038420.1"/>
    </source>
</evidence>
<dbReference type="GO" id="GO:0032765">
    <property type="term" value="P:positive regulation of mast cell cytokine production"/>
    <property type="evidence" value="ECO:0007669"/>
    <property type="project" value="Ensembl"/>
</dbReference>
<evidence type="ECO:0000256" key="4">
    <source>
        <dbReference type="ARBA" id="ARBA00022729"/>
    </source>
</evidence>
<evidence type="ECO:0000256" key="7">
    <source>
        <dbReference type="ARBA" id="ARBA00023157"/>
    </source>
</evidence>
<dbReference type="GO" id="GO:0019370">
    <property type="term" value="P:leukotriene biosynthetic process"/>
    <property type="evidence" value="ECO:0007669"/>
    <property type="project" value="Ensembl"/>
</dbReference>
<keyword evidence="2" id="KW-1003">Cell membrane</keyword>
<dbReference type="GO" id="GO:0032752">
    <property type="term" value="P:positive regulation of interleukin-3 production"/>
    <property type="evidence" value="ECO:0007669"/>
    <property type="project" value="Ensembl"/>
</dbReference>